<dbReference type="InterPro" id="IPR052595">
    <property type="entry name" value="LRRC69/RLP"/>
</dbReference>
<sequence length="189" mass="20697">MKSYCYTSIPTFFLLSVIVITSGITRATSDDSQWLAAEAKALRETGWWSNYRRRVGDHCKWPGIRCKAGSVVEIDLSGHGLIGSITPQIGALSKLRYLNLSLNSLTGELPSSIGNLTQLAVLDVSHNYIHSIPLAIQKMENLVSLNFSMNSLSGKLPSSIGNLTQLAVLDVSHNYIHSIPLAIQKMENL</sequence>
<protein>
    <recommendedName>
        <fullName evidence="7">Disease resistance R13L4/SHOC-2-like LRR domain-containing protein</fullName>
    </recommendedName>
</protein>
<evidence type="ECO:0000256" key="1">
    <source>
        <dbReference type="ARBA" id="ARBA00004370"/>
    </source>
</evidence>
<evidence type="ECO:0000256" key="5">
    <source>
        <dbReference type="ARBA" id="ARBA00023136"/>
    </source>
</evidence>
<dbReference type="InterPro" id="IPR032675">
    <property type="entry name" value="LRR_dom_sf"/>
</dbReference>
<feature type="non-terminal residue" evidence="8">
    <location>
        <position position="189"/>
    </location>
</feature>
<accession>A0A7J8RMI6</accession>
<evidence type="ECO:0000256" key="2">
    <source>
        <dbReference type="ARBA" id="ARBA00022614"/>
    </source>
</evidence>
<keyword evidence="5" id="KW-0472">Membrane</keyword>
<keyword evidence="4" id="KW-0677">Repeat</keyword>
<feature type="chain" id="PRO_5029776629" description="Disease resistance R13L4/SHOC-2-like LRR domain-containing protein" evidence="6">
    <location>
        <begin position="28"/>
        <end position="189"/>
    </location>
</feature>
<evidence type="ECO:0000259" key="7">
    <source>
        <dbReference type="Pfam" id="PF23598"/>
    </source>
</evidence>
<evidence type="ECO:0000256" key="3">
    <source>
        <dbReference type="ARBA" id="ARBA00022729"/>
    </source>
</evidence>
<dbReference type="SUPFAM" id="SSF52058">
    <property type="entry name" value="L domain-like"/>
    <property type="match status" value="1"/>
</dbReference>
<reference evidence="8 9" key="1">
    <citation type="journal article" date="2019" name="Genome Biol. Evol.">
        <title>Insights into the evolution of the New World diploid cottons (Gossypium, subgenus Houzingenia) based on genome sequencing.</title>
        <authorList>
            <person name="Grover C.E."/>
            <person name="Arick M.A. 2nd"/>
            <person name="Thrash A."/>
            <person name="Conover J.L."/>
            <person name="Sanders W.S."/>
            <person name="Peterson D.G."/>
            <person name="Frelichowski J.E."/>
            <person name="Scheffler J.A."/>
            <person name="Scheffler B.E."/>
            <person name="Wendel J.F."/>
        </authorList>
    </citation>
    <scope>NUCLEOTIDE SEQUENCE [LARGE SCALE GENOMIC DNA]</scope>
    <source>
        <strain evidence="8">27</strain>
        <tissue evidence="8">Leaf</tissue>
    </source>
</reference>
<keyword evidence="2" id="KW-0433">Leucine-rich repeat</keyword>
<evidence type="ECO:0000313" key="9">
    <source>
        <dbReference type="Proteomes" id="UP000593561"/>
    </source>
</evidence>
<evidence type="ECO:0000256" key="4">
    <source>
        <dbReference type="ARBA" id="ARBA00022737"/>
    </source>
</evidence>
<dbReference type="InterPro" id="IPR003591">
    <property type="entry name" value="Leu-rich_rpt_typical-subtyp"/>
</dbReference>
<gene>
    <name evidence="8" type="ORF">Godav_014846</name>
</gene>
<dbReference type="FunFam" id="3.80.10.10:FF:000400">
    <property type="entry name" value="Nuclear pore complex protein NUP107"/>
    <property type="match status" value="1"/>
</dbReference>
<keyword evidence="9" id="KW-1185">Reference proteome</keyword>
<dbReference type="InterPro" id="IPR055414">
    <property type="entry name" value="LRR_R13L4/SHOC2-like"/>
</dbReference>
<feature type="domain" description="Disease resistance R13L4/SHOC-2-like LRR" evidence="7">
    <location>
        <begin position="88"/>
        <end position="178"/>
    </location>
</feature>
<dbReference type="GO" id="GO:0016020">
    <property type="term" value="C:membrane"/>
    <property type="evidence" value="ECO:0007669"/>
    <property type="project" value="UniProtKB-SubCell"/>
</dbReference>
<dbReference type="EMBL" id="JABFAC010000006">
    <property type="protein sequence ID" value="MBA0614562.1"/>
    <property type="molecule type" value="Genomic_DNA"/>
</dbReference>
<dbReference type="AlphaFoldDB" id="A0A7J8RMI6"/>
<dbReference type="Pfam" id="PF23598">
    <property type="entry name" value="LRR_14"/>
    <property type="match status" value="1"/>
</dbReference>
<evidence type="ECO:0000256" key="6">
    <source>
        <dbReference type="SAM" id="SignalP"/>
    </source>
</evidence>
<dbReference type="PANTHER" id="PTHR48057">
    <property type="entry name" value="LEUCINE-RICH REPEAT SERINE/THREONINE-PROTEIN KINASE 1"/>
    <property type="match status" value="1"/>
</dbReference>
<proteinExistence type="predicted"/>
<feature type="signal peptide" evidence="6">
    <location>
        <begin position="1"/>
        <end position="27"/>
    </location>
</feature>
<comment type="caution">
    <text evidence="8">The sequence shown here is derived from an EMBL/GenBank/DDBJ whole genome shotgun (WGS) entry which is preliminary data.</text>
</comment>
<evidence type="ECO:0000313" key="8">
    <source>
        <dbReference type="EMBL" id="MBA0614562.1"/>
    </source>
</evidence>
<organism evidence="8 9">
    <name type="scientific">Gossypium davidsonii</name>
    <name type="common">Davidson's cotton</name>
    <name type="synonym">Gossypium klotzschianum subsp. davidsonii</name>
    <dbReference type="NCBI Taxonomy" id="34287"/>
    <lineage>
        <taxon>Eukaryota</taxon>
        <taxon>Viridiplantae</taxon>
        <taxon>Streptophyta</taxon>
        <taxon>Embryophyta</taxon>
        <taxon>Tracheophyta</taxon>
        <taxon>Spermatophyta</taxon>
        <taxon>Magnoliopsida</taxon>
        <taxon>eudicotyledons</taxon>
        <taxon>Gunneridae</taxon>
        <taxon>Pentapetalae</taxon>
        <taxon>rosids</taxon>
        <taxon>malvids</taxon>
        <taxon>Malvales</taxon>
        <taxon>Malvaceae</taxon>
        <taxon>Malvoideae</taxon>
        <taxon>Gossypium</taxon>
    </lineage>
</organism>
<dbReference type="SMART" id="SM00369">
    <property type="entry name" value="LRR_TYP"/>
    <property type="match status" value="3"/>
</dbReference>
<comment type="subcellular location">
    <subcellularLocation>
        <location evidence="1">Membrane</location>
    </subcellularLocation>
</comment>
<dbReference type="Gene3D" id="3.80.10.10">
    <property type="entry name" value="Ribonuclease Inhibitor"/>
    <property type="match status" value="1"/>
</dbReference>
<keyword evidence="3 6" id="KW-0732">Signal</keyword>
<name>A0A7J8RMI6_GOSDV</name>
<dbReference type="PANTHER" id="PTHR48057:SF30">
    <property type="entry name" value="DNA-DAMAGE-REPAIR_TOLERATION DRT100-LIKE PROTEIN"/>
    <property type="match status" value="1"/>
</dbReference>
<dbReference type="Proteomes" id="UP000593561">
    <property type="component" value="Unassembled WGS sequence"/>
</dbReference>